<protein>
    <submittedName>
        <fullName evidence="1">Uncharacterized protein</fullName>
    </submittedName>
</protein>
<gene>
    <name evidence="1" type="ORF">NDU88_008023</name>
</gene>
<sequence>VFWDDQVVRCGAAATLGGTRNITVRCCSAGSCWRMSSRSPSHLLIHYKCY</sequence>
<feature type="non-terminal residue" evidence="1">
    <location>
        <position position="1"/>
    </location>
</feature>
<reference evidence="1" key="1">
    <citation type="journal article" date="2022" name="bioRxiv">
        <title>Sequencing and chromosome-scale assembly of the giantPleurodeles waltlgenome.</title>
        <authorList>
            <person name="Brown T."/>
            <person name="Elewa A."/>
            <person name="Iarovenko S."/>
            <person name="Subramanian E."/>
            <person name="Araus A.J."/>
            <person name="Petzold A."/>
            <person name="Susuki M."/>
            <person name="Suzuki K.-i.T."/>
            <person name="Hayashi T."/>
            <person name="Toyoda A."/>
            <person name="Oliveira C."/>
            <person name="Osipova E."/>
            <person name="Leigh N.D."/>
            <person name="Simon A."/>
            <person name="Yun M.H."/>
        </authorList>
    </citation>
    <scope>NUCLEOTIDE SEQUENCE</scope>
    <source>
        <strain evidence="1">20211129_DDA</strain>
        <tissue evidence="1">Liver</tissue>
    </source>
</reference>
<organism evidence="1 2">
    <name type="scientific">Pleurodeles waltl</name>
    <name type="common">Iberian ribbed newt</name>
    <dbReference type="NCBI Taxonomy" id="8319"/>
    <lineage>
        <taxon>Eukaryota</taxon>
        <taxon>Metazoa</taxon>
        <taxon>Chordata</taxon>
        <taxon>Craniata</taxon>
        <taxon>Vertebrata</taxon>
        <taxon>Euteleostomi</taxon>
        <taxon>Amphibia</taxon>
        <taxon>Batrachia</taxon>
        <taxon>Caudata</taxon>
        <taxon>Salamandroidea</taxon>
        <taxon>Salamandridae</taxon>
        <taxon>Pleurodelinae</taxon>
        <taxon>Pleurodeles</taxon>
    </lineage>
</organism>
<feature type="non-terminal residue" evidence="1">
    <location>
        <position position="50"/>
    </location>
</feature>
<keyword evidence="2" id="KW-1185">Reference proteome</keyword>
<dbReference type="AlphaFoldDB" id="A0AAV7SUK2"/>
<evidence type="ECO:0000313" key="1">
    <source>
        <dbReference type="EMBL" id="KAJ1167634.1"/>
    </source>
</evidence>
<dbReference type="Proteomes" id="UP001066276">
    <property type="component" value="Chromosome 4_2"/>
</dbReference>
<name>A0AAV7SUK2_PLEWA</name>
<dbReference type="EMBL" id="JANPWB010000008">
    <property type="protein sequence ID" value="KAJ1167634.1"/>
    <property type="molecule type" value="Genomic_DNA"/>
</dbReference>
<comment type="caution">
    <text evidence="1">The sequence shown here is derived from an EMBL/GenBank/DDBJ whole genome shotgun (WGS) entry which is preliminary data.</text>
</comment>
<accession>A0AAV7SUK2</accession>
<proteinExistence type="predicted"/>
<evidence type="ECO:0000313" key="2">
    <source>
        <dbReference type="Proteomes" id="UP001066276"/>
    </source>
</evidence>